<organism evidence="2 3">
    <name type="scientific">Streptomyces syringium</name>
    <dbReference type="NCBI Taxonomy" id="76729"/>
    <lineage>
        <taxon>Bacteria</taxon>
        <taxon>Bacillati</taxon>
        <taxon>Actinomycetota</taxon>
        <taxon>Actinomycetes</taxon>
        <taxon>Kitasatosporales</taxon>
        <taxon>Streptomycetaceae</taxon>
        <taxon>Streptomyces</taxon>
    </lineage>
</organism>
<dbReference type="Proteomes" id="UP001519291">
    <property type="component" value="Unassembled WGS sequence"/>
</dbReference>
<comment type="caution">
    <text evidence="2">The sequence shown here is derived from an EMBL/GenBank/DDBJ whole genome shotgun (WGS) entry which is preliminary data.</text>
</comment>
<dbReference type="GeneID" id="91572153"/>
<protein>
    <submittedName>
        <fullName evidence="2">Ketosteroid isomerase-like protein</fullName>
    </submittedName>
</protein>
<dbReference type="PANTHER" id="PTHR41252:SF1">
    <property type="entry name" value="BLR2505 PROTEIN"/>
    <property type="match status" value="1"/>
</dbReference>
<dbReference type="SUPFAM" id="SSF54427">
    <property type="entry name" value="NTF2-like"/>
    <property type="match status" value="1"/>
</dbReference>
<gene>
    <name evidence="2" type="ORF">JO379_005293</name>
</gene>
<dbReference type="InterPro" id="IPR037401">
    <property type="entry name" value="SnoaL-like"/>
</dbReference>
<dbReference type="EMBL" id="JAGIOH010000001">
    <property type="protein sequence ID" value="MBP2405824.1"/>
    <property type="molecule type" value="Genomic_DNA"/>
</dbReference>
<dbReference type="RefSeq" id="WP_130881612.1">
    <property type="nucleotide sequence ID" value="NZ_JAGIOH010000001.1"/>
</dbReference>
<evidence type="ECO:0000313" key="3">
    <source>
        <dbReference type="Proteomes" id="UP001519291"/>
    </source>
</evidence>
<proteinExistence type="predicted"/>
<evidence type="ECO:0000259" key="1">
    <source>
        <dbReference type="Pfam" id="PF12680"/>
    </source>
</evidence>
<dbReference type="InterPro" id="IPR032710">
    <property type="entry name" value="NTF2-like_dom_sf"/>
</dbReference>
<sequence>MPRHTENLEAIHAAYRAFRARDLGGLLEVLDPGIEWVHPLGMAEFGLGGTKSGHAGVKQFLARVPLVLGGMRLEPQEFIESGDRVVVFGVRQVTSVTGHTETLDFIHSWTMRDGRAVRMEDVFDTVLFHRLIRAEGPMADEPADALVGSVAA</sequence>
<dbReference type="Gene3D" id="3.10.450.50">
    <property type="match status" value="1"/>
</dbReference>
<accession>A0ABS4YAK9</accession>
<dbReference type="Pfam" id="PF12680">
    <property type="entry name" value="SnoaL_2"/>
    <property type="match status" value="1"/>
</dbReference>
<evidence type="ECO:0000313" key="2">
    <source>
        <dbReference type="EMBL" id="MBP2405824.1"/>
    </source>
</evidence>
<keyword evidence="3" id="KW-1185">Reference proteome</keyword>
<feature type="domain" description="SnoaL-like" evidence="1">
    <location>
        <begin position="12"/>
        <end position="119"/>
    </location>
</feature>
<name>A0ABS4YAK9_9ACTN</name>
<dbReference type="PANTHER" id="PTHR41252">
    <property type="entry name" value="BLR2505 PROTEIN"/>
    <property type="match status" value="1"/>
</dbReference>
<reference evidence="2 3" key="1">
    <citation type="submission" date="2021-03" db="EMBL/GenBank/DDBJ databases">
        <title>Sequencing the genomes of 1000 actinobacteria strains.</title>
        <authorList>
            <person name="Klenk H.-P."/>
        </authorList>
    </citation>
    <scope>NUCLEOTIDE SEQUENCE [LARGE SCALE GENOMIC DNA]</scope>
    <source>
        <strain evidence="2 3">DSM 41480</strain>
    </source>
</reference>